<feature type="binding site" evidence="7">
    <location>
        <position position="225"/>
    </location>
    <ligand>
        <name>ATP</name>
        <dbReference type="ChEBI" id="CHEBI:30616"/>
    </ligand>
</feature>
<evidence type="ECO:0000259" key="8">
    <source>
        <dbReference type="PROSITE" id="PS50862"/>
    </source>
</evidence>
<evidence type="ECO:0000256" key="3">
    <source>
        <dbReference type="ARBA" id="ARBA00022741"/>
    </source>
</evidence>
<dbReference type="EMBL" id="DTGZ01000092">
    <property type="protein sequence ID" value="HGV97603.1"/>
    <property type="molecule type" value="Genomic_DNA"/>
</dbReference>
<comment type="caution">
    <text evidence="7">Lacks conserved residue(s) required for the propagation of feature annotation.</text>
</comment>
<dbReference type="InterPro" id="IPR045864">
    <property type="entry name" value="aa-tRNA-synth_II/BPL/LPL"/>
</dbReference>
<evidence type="ECO:0000256" key="6">
    <source>
        <dbReference type="ARBA" id="ARBA00023146"/>
    </source>
</evidence>
<dbReference type="SUPFAM" id="SSF55261">
    <property type="entry name" value="GAD domain-like"/>
    <property type="match status" value="1"/>
</dbReference>
<dbReference type="InterPro" id="IPR004524">
    <property type="entry name" value="Asp-tRNA-ligase_1"/>
</dbReference>
<evidence type="ECO:0000256" key="4">
    <source>
        <dbReference type="ARBA" id="ARBA00022840"/>
    </source>
</evidence>
<dbReference type="Gene3D" id="3.30.1360.30">
    <property type="entry name" value="GAD-like domain"/>
    <property type="match status" value="1"/>
</dbReference>
<dbReference type="SUPFAM" id="SSF50249">
    <property type="entry name" value="Nucleic acid-binding proteins"/>
    <property type="match status" value="1"/>
</dbReference>
<feature type="binding site" evidence="7">
    <location>
        <position position="170"/>
    </location>
    <ligand>
        <name>L-aspartate</name>
        <dbReference type="ChEBI" id="CHEBI:29991"/>
    </ligand>
</feature>
<dbReference type="Pfam" id="PF02938">
    <property type="entry name" value="GAD"/>
    <property type="match status" value="1"/>
</dbReference>
<dbReference type="PANTHER" id="PTHR22594:SF5">
    <property type="entry name" value="ASPARTATE--TRNA LIGASE, MITOCHONDRIAL"/>
    <property type="match status" value="1"/>
</dbReference>
<gene>
    <name evidence="7 9" type="primary">aspS</name>
    <name evidence="9" type="ORF">ENV60_04840</name>
</gene>
<dbReference type="GO" id="GO:0005524">
    <property type="term" value="F:ATP binding"/>
    <property type="evidence" value="ECO:0007669"/>
    <property type="project" value="UniProtKB-UniRule"/>
</dbReference>
<dbReference type="GO" id="GO:0004815">
    <property type="term" value="F:aspartate-tRNA ligase activity"/>
    <property type="evidence" value="ECO:0007669"/>
    <property type="project" value="UniProtKB-UniRule"/>
</dbReference>
<dbReference type="Gene3D" id="3.30.930.10">
    <property type="entry name" value="Bira Bifunctional Protein, Domain 2"/>
    <property type="match status" value="1"/>
</dbReference>
<feature type="binding site" evidence="7">
    <location>
        <begin position="216"/>
        <end position="218"/>
    </location>
    <ligand>
        <name>ATP</name>
        <dbReference type="ChEBI" id="CHEBI:30616"/>
    </ligand>
</feature>
<comment type="subunit">
    <text evidence="7">Homodimer.</text>
</comment>
<dbReference type="NCBIfam" id="TIGR00459">
    <property type="entry name" value="aspS_bact"/>
    <property type="match status" value="1"/>
</dbReference>
<dbReference type="InterPro" id="IPR002312">
    <property type="entry name" value="Asp/Asn-tRNA-synth_IIb"/>
</dbReference>
<comment type="function">
    <text evidence="7">Catalyzes the attachment of L-aspartate to tRNA(Asp) in a two-step reaction: L-aspartate is first activated by ATP to form Asp-AMP and then transferred to the acceptor end of tRNA(Asp).</text>
</comment>
<feature type="region of interest" description="Aspartate" evidence="7">
    <location>
        <begin position="194"/>
        <end position="197"/>
    </location>
</feature>
<dbReference type="Pfam" id="PF01336">
    <property type="entry name" value="tRNA_anti-codon"/>
    <property type="match status" value="1"/>
</dbReference>
<dbReference type="InterPro" id="IPR047089">
    <property type="entry name" value="Asp-tRNA-ligase_1_N"/>
</dbReference>
<reference evidence="9" key="1">
    <citation type="journal article" date="2020" name="mSystems">
        <title>Genome- and Community-Level Interaction Insights into Carbon Utilization and Element Cycling Functions of Hydrothermarchaeota in Hydrothermal Sediment.</title>
        <authorList>
            <person name="Zhou Z."/>
            <person name="Liu Y."/>
            <person name="Xu W."/>
            <person name="Pan J."/>
            <person name="Luo Z.H."/>
            <person name="Li M."/>
        </authorList>
    </citation>
    <scope>NUCLEOTIDE SEQUENCE [LARGE SCALE GENOMIC DNA]</scope>
    <source>
        <strain evidence="9">SpSt-774</strain>
    </source>
</reference>
<keyword evidence="6 7" id="KW-0030">Aminoacyl-tRNA synthetase</keyword>
<evidence type="ECO:0000256" key="1">
    <source>
        <dbReference type="ARBA" id="ARBA00006303"/>
    </source>
</evidence>
<comment type="subcellular location">
    <subcellularLocation>
        <location evidence="7">Cytoplasm</location>
    </subcellularLocation>
</comment>
<evidence type="ECO:0000256" key="5">
    <source>
        <dbReference type="ARBA" id="ARBA00022917"/>
    </source>
</evidence>
<dbReference type="PANTHER" id="PTHR22594">
    <property type="entry name" value="ASPARTYL/LYSYL-TRNA SYNTHETASE"/>
    <property type="match status" value="1"/>
</dbReference>
<dbReference type="SUPFAM" id="SSF55681">
    <property type="entry name" value="Class II aaRS and biotin synthetases"/>
    <property type="match status" value="1"/>
</dbReference>
<dbReference type="InterPro" id="IPR012340">
    <property type="entry name" value="NA-bd_OB-fold"/>
</dbReference>
<dbReference type="GO" id="GO:0005737">
    <property type="term" value="C:cytoplasm"/>
    <property type="evidence" value="ECO:0007669"/>
    <property type="project" value="UniProtKB-SubCell"/>
</dbReference>
<dbReference type="Gene3D" id="2.40.50.140">
    <property type="entry name" value="Nucleic acid-binding proteins"/>
    <property type="match status" value="1"/>
</dbReference>
<keyword evidence="5 7" id="KW-0648">Protein biosynthesis</keyword>
<dbReference type="InterPro" id="IPR004364">
    <property type="entry name" value="Aa-tRNA-synt_II"/>
</dbReference>
<name>A0A7C4TGY8_UNCW3</name>
<comment type="similarity">
    <text evidence="1 7">Belongs to the class-II aminoacyl-tRNA synthetase family. Type 1 subfamily.</text>
</comment>
<evidence type="ECO:0000256" key="7">
    <source>
        <dbReference type="HAMAP-Rule" id="MF_00044"/>
    </source>
</evidence>
<feature type="binding site" evidence="7">
    <location>
        <position position="472"/>
    </location>
    <ligand>
        <name>L-aspartate</name>
        <dbReference type="ChEBI" id="CHEBI:29991"/>
    </ligand>
</feature>
<dbReference type="InterPro" id="IPR004115">
    <property type="entry name" value="GAD-like_sf"/>
</dbReference>
<dbReference type="GO" id="GO:0003676">
    <property type="term" value="F:nucleic acid binding"/>
    <property type="evidence" value="ECO:0007669"/>
    <property type="project" value="InterPro"/>
</dbReference>
<dbReference type="HAMAP" id="MF_00044">
    <property type="entry name" value="Asp_tRNA_synth_type1"/>
    <property type="match status" value="1"/>
</dbReference>
<dbReference type="CDD" id="cd04317">
    <property type="entry name" value="EcAspRS_like_N"/>
    <property type="match status" value="1"/>
</dbReference>
<keyword evidence="7" id="KW-0963">Cytoplasm</keyword>
<feature type="binding site" evidence="7">
    <location>
        <position position="465"/>
    </location>
    <ligand>
        <name>ATP</name>
        <dbReference type="ChEBI" id="CHEBI:30616"/>
    </ligand>
</feature>
<feature type="domain" description="Aminoacyl-transfer RNA synthetases class-II family profile" evidence="8">
    <location>
        <begin position="140"/>
        <end position="538"/>
    </location>
</feature>
<comment type="catalytic activity">
    <reaction evidence="7">
        <text>tRNA(Asp) + L-aspartate + ATP = L-aspartyl-tRNA(Asp) + AMP + diphosphate</text>
        <dbReference type="Rhea" id="RHEA:19649"/>
        <dbReference type="Rhea" id="RHEA-COMP:9660"/>
        <dbReference type="Rhea" id="RHEA-COMP:9678"/>
        <dbReference type="ChEBI" id="CHEBI:29991"/>
        <dbReference type="ChEBI" id="CHEBI:30616"/>
        <dbReference type="ChEBI" id="CHEBI:33019"/>
        <dbReference type="ChEBI" id="CHEBI:78442"/>
        <dbReference type="ChEBI" id="CHEBI:78516"/>
        <dbReference type="ChEBI" id="CHEBI:456215"/>
        <dbReference type="EC" id="6.1.1.12"/>
    </reaction>
</comment>
<protein>
    <recommendedName>
        <fullName evidence="7">Aspartate--tRNA ligase</fullName>
        <ecNumber evidence="7">6.1.1.12</ecNumber>
    </recommendedName>
    <alternativeName>
        <fullName evidence="7">Aspartyl-tRNA synthetase</fullName>
        <shortName evidence="7">AspRS</shortName>
    </alternativeName>
</protein>
<dbReference type="InterPro" id="IPR004365">
    <property type="entry name" value="NA-bd_OB_tRNA"/>
</dbReference>
<dbReference type="AlphaFoldDB" id="A0A7C4TGY8"/>
<dbReference type="PRINTS" id="PR01042">
    <property type="entry name" value="TRNASYNTHASP"/>
</dbReference>
<dbReference type="GO" id="GO:0006422">
    <property type="term" value="P:aspartyl-tRNA aminoacylation"/>
    <property type="evidence" value="ECO:0007669"/>
    <property type="project" value="UniProtKB-UniRule"/>
</dbReference>
<feature type="binding site" evidence="7">
    <location>
        <begin position="517"/>
        <end position="520"/>
    </location>
    <ligand>
        <name>ATP</name>
        <dbReference type="ChEBI" id="CHEBI:30616"/>
    </ligand>
</feature>
<dbReference type="InterPro" id="IPR006195">
    <property type="entry name" value="aa-tRNA-synth_II"/>
</dbReference>
<organism evidence="9">
    <name type="scientific">candidate division WOR-3 bacterium</name>
    <dbReference type="NCBI Taxonomy" id="2052148"/>
    <lineage>
        <taxon>Bacteria</taxon>
        <taxon>Bacteria division WOR-3</taxon>
    </lineage>
</organism>
<dbReference type="InterPro" id="IPR029351">
    <property type="entry name" value="GAD_dom"/>
</dbReference>
<sequence>MKERFVAQIDKNLINQEIEIYGWVQRVRNLGRLVFVDLKDRTGILQLVIDPKKIPSGNELNLQDCIMVRGFVRERPENQKNLNLPTGEIEIDVRKLTILAKSKVTPFVVEEEIKASEELRLRYRYLDLRRLTMQKLIIFRHKVVTAIREYLNGKDFIEIETPILTRSMPEGARDYLVPSRLYPGKFYALAQSPQMYKQLLMVAGFERYYQIARCMRDEDPRHDRQPEHTQIDIEMSFVNEEDIYNLIEGMFQYIFKTALNMELKIPFPRFSYKEAIARFGTDKPDISFGIEILNLKEELKGVDFEILKVKENVCGLIVPDSKGIARKILDEFNNEAKRRGLGGLFWVRKGEGLSGSIAKYLDDSAIQRIGLKDGDLLLLTAGGKEVFFFLGELRNKIADLLKLRKPGFFFLWVYDFPLFELDQTGKLVPCHHPFTQPKEEDLKYLDTEPLRVRGRQYDLVLNGNELASGSIRNHNRQLQERIFELLGVDKETASRKFGLLLEALDYGAPPHGGIAPGIDRIVMLLAGVNSIRDVIAFPKTTQAQGLLENIPDVVEPEQLKELHIKIE</sequence>
<dbReference type="NCBIfam" id="NF001750">
    <property type="entry name" value="PRK00476.1"/>
    <property type="match status" value="1"/>
</dbReference>
<dbReference type="Pfam" id="PF00152">
    <property type="entry name" value="tRNA-synt_2"/>
    <property type="match status" value="1"/>
</dbReference>
<keyword evidence="2 7" id="KW-0436">Ligase</keyword>
<evidence type="ECO:0000313" key="9">
    <source>
        <dbReference type="EMBL" id="HGV97603.1"/>
    </source>
</evidence>
<feature type="binding site" evidence="7">
    <location>
        <position position="216"/>
    </location>
    <ligand>
        <name>L-aspartate</name>
        <dbReference type="ChEBI" id="CHEBI:29991"/>
    </ligand>
</feature>
<dbReference type="CDD" id="cd00777">
    <property type="entry name" value="AspRS_core"/>
    <property type="match status" value="1"/>
</dbReference>
<accession>A0A7C4TGY8</accession>
<keyword evidence="4 7" id="KW-0067">ATP-binding</keyword>
<keyword evidence="3 7" id="KW-0547">Nucleotide-binding</keyword>
<feature type="binding site" evidence="7">
    <location>
        <position position="431"/>
    </location>
    <ligand>
        <name>L-aspartate</name>
        <dbReference type="ChEBI" id="CHEBI:29991"/>
    </ligand>
</feature>
<proteinExistence type="inferred from homology"/>
<evidence type="ECO:0000256" key="2">
    <source>
        <dbReference type="ARBA" id="ARBA00022598"/>
    </source>
</evidence>
<dbReference type="PROSITE" id="PS50862">
    <property type="entry name" value="AA_TRNA_LIGASE_II"/>
    <property type="match status" value="1"/>
</dbReference>
<comment type="caution">
    <text evidence="9">The sequence shown here is derived from an EMBL/GenBank/DDBJ whole genome shotgun (WGS) entry which is preliminary data.</text>
</comment>
<dbReference type="EC" id="6.1.1.12" evidence="7"/>
<dbReference type="InterPro" id="IPR047090">
    <property type="entry name" value="AspRS_core"/>
</dbReference>